<keyword evidence="3" id="KW-1185">Reference proteome</keyword>
<dbReference type="EMBL" id="JAGFBR010000001">
    <property type="protein sequence ID" value="KAH0470409.1"/>
    <property type="molecule type" value="Genomic_DNA"/>
</dbReference>
<organism evidence="2 3">
    <name type="scientific">Dendrobium chrysotoxum</name>
    <name type="common">Orchid</name>
    <dbReference type="NCBI Taxonomy" id="161865"/>
    <lineage>
        <taxon>Eukaryota</taxon>
        <taxon>Viridiplantae</taxon>
        <taxon>Streptophyta</taxon>
        <taxon>Embryophyta</taxon>
        <taxon>Tracheophyta</taxon>
        <taxon>Spermatophyta</taxon>
        <taxon>Magnoliopsida</taxon>
        <taxon>Liliopsida</taxon>
        <taxon>Asparagales</taxon>
        <taxon>Orchidaceae</taxon>
        <taxon>Epidendroideae</taxon>
        <taxon>Malaxideae</taxon>
        <taxon>Dendrobiinae</taxon>
        <taxon>Dendrobium</taxon>
    </lineage>
</organism>
<evidence type="ECO:0000256" key="1">
    <source>
        <dbReference type="SAM" id="Phobius"/>
    </source>
</evidence>
<reference evidence="2 3" key="1">
    <citation type="journal article" date="2021" name="Hortic Res">
        <title>Chromosome-scale assembly of the Dendrobium chrysotoxum genome enhances the understanding of orchid evolution.</title>
        <authorList>
            <person name="Zhang Y."/>
            <person name="Zhang G.Q."/>
            <person name="Zhang D."/>
            <person name="Liu X.D."/>
            <person name="Xu X.Y."/>
            <person name="Sun W.H."/>
            <person name="Yu X."/>
            <person name="Zhu X."/>
            <person name="Wang Z.W."/>
            <person name="Zhao X."/>
            <person name="Zhong W.Y."/>
            <person name="Chen H."/>
            <person name="Yin W.L."/>
            <person name="Huang T."/>
            <person name="Niu S.C."/>
            <person name="Liu Z.J."/>
        </authorList>
    </citation>
    <scope>NUCLEOTIDE SEQUENCE [LARGE SCALE GENOMIC DNA]</scope>
    <source>
        <strain evidence="2">Lindl</strain>
    </source>
</reference>
<feature type="transmembrane region" description="Helical" evidence="1">
    <location>
        <begin position="114"/>
        <end position="134"/>
    </location>
</feature>
<gene>
    <name evidence="2" type="ORF">IEQ34_000132</name>
</gene>
<keyword evidence="1" id="KW-0472">Membrane</keyword>
<keyword evidence="1" id="KW-0812">Transmembrane</keyword>
<feature type="transmembrane region" description="Helical" evidence="1">
    <location>
        <begin position="45"/>
        <end position="63"/>
    </location>
</feature>
<proteinExistence type="predicted"/>
<keyword evidence="1" id="KW-1133">Transmembrane helix</keyword>
<dbReference type="AlphaFoldDB" id="A0AAV7HQ72"/>
<dbReference type="PANTHER" id="PTHR31061">
    <property type="entry name" value="LD22376P"/>
    <property type="match status" value="1"/>
</dbReference>
<dbReference type="PANTHER" id="PTHR31061:SF28">
    <property type="entry name" value="HEPARAN-ALPHA-GLUCOSAMINIDE N-ACETYLTRANSFERASE-LIKE"/>
    <property type="match status" value="1"/>
</dbReference>
<sequence>MAWRSDFMQEGLRGSFMTAVTCILGLQYGHILVQLEDHKDRLKHWLQFSVSVFSFGLFLNLIGDPLNKQLYTVSYALLTTGSAGLTFCALYVLVDVGGYRCLTCILEWMGRHSLSIFILVPSNVAIIVLQGFYWNNPKNNIVHWVLSFFSVHR</sequence>
<evidence type="ECO:0000313" key="2">
    <source>
        <dbReference type="EMBL" id="KAH0470409.1"/>
    </source>
</evidence>
<feature type="transmembrane region" description="Helical" evidence="1">
    <location>
        <begin position="12"/>
        <end position="33"/>
    </location>
</feature>
<dbReference type="Proteomes" id="UP000775213">
    <property type="component" value="Unassembled WGS sequence"/>
</dbReference>
<comment type="caution">
    <text evidence="2">The sequence shown here is derived from an EMBL/GenBank/DDBJ whole genome shotgun (WGS) entry which is preliminary data.</text>
</comment>
<name>A0AAV7HQ72_DENCH</name>
<evidence type="ECO:0000313" key="3">
    <source>
        <dbReference type="Proteomes" id="UP000775213"/>
    </source>
</evidence>
<accession>A0AAV7HQ72</accession>
<feature type="transmembrane region" description="Helical" evidence="1">
    <location>
        <begin position="75"/>
        <end position="94"/>
    </location>
</feature>
<protein>
    <submittedName>
        <fullName evidence="2">Uncharacterized protein</fullName>
    </submittedName>
</protein>